<sequence length="90" mass="9746">ASSLASIPLLVGAAERDYHCRTSCSMLYEAHIGEHVSPVAQQDNWRQRVRRELQVPASAQQPATAPGCTMYRILLISALGLQGPTPCNVS</sequence>
<gene>
    <name evidence="1" type="ORF">HaLaN_24495</name>
</gene>
<protein>
    <submittedName>
        <fullName evidence="1">Uncharacterized protein</fullName>
    </submittedName>
</protein>
<feature type="non-terminal residue" evidence="1">
    <location>
        <position position="1"/>
    </location>
</feature>
<evidence type="ECO:0000313" key="2">
    <source>
        <dbReference type="Proteomes" id="UP000485058"/>
    </source>
</evidence>
<name>A0A6A0A3G4_HAELA</name>
<keyword evidence="2" id="KW-1185">Reference proteome</keyword>
<dbReference type="EMBL" id="BLLF01003103">
    <property type="protein sequence ID" value="GFH26358.1"/>
    <property type="molecule type" value="Genomic_DNA"/>
</dbReference>
<dbReference type="AlphaFoldDB" id="A0A6A0A3G4"/>
<accession>A0A6A0A3G4</accession>
<proteinExistence type="predicted"/>
<evidence type="ECO:0000313" key="1">
    <source>
        <dbReference type="EMBL" id="GFH26358.1"/>
    </source>
</evidence>
<reference evidence="1 2" key="1">
    <citation type="submission" date="2020-02" db="EMBL/GenBank/DDBJ databases">
        <title>Draft genome sequence of Haematococcus lacustris strain NIES-144.</title>
        <authorList>
            <person name="Morimoto D."/>
            <person name="Nakagawa S."/>
            <person name="Yoshida T."/>
            <person name="Sawayama S."/>
        </authorList>
    </citation>
    <scope>NUCLEOTIDE SEQUENCE [LARGE SCALE GENOMIC DNA]</scope>
    <source>
        <strain evidence="1 2">NIES-144</strain>
    </source>
</reference>
<organism evidence="1 2">
    <name type="scientific">Haematococcus lacustris</name>
    <name type="common">Green alga</name>
    <name type="synonym">Haematococcus pluvialis</name>
    <dbReference type="NCBI Taxonomy" id="44745"/>
    <lineage>
        <taxon>Eukaryota</taxon>
        <taxon>Viridiplantae</taxon>
        <taxon>Chlorophyta</taxon>
        <taxon>core chlorophytes</taxon>
        <taxon>Chlorophyceae</taxon>
        <taxon>CS clade</taxon>
        <taxon>Chlamydomonadales</taxon>
        <taxon>Haematococcaceae</taxon>
        <taxon>Haematococcus</taxon>
    </lineage>
</organism>
<dbReference type="Proteomes" id="UP000485058">
    <property type="component" value="Unassembled WGS sequence"/>
</dbReference>
<comment type="caution">
    <text evidence="1">The sequence shown here is derived from an EMBL/GenBank/DDBJ whole genome shotgun (WGS) entry which is preliminary data.</text>
</comment>